<dbReference type="Proteomes" id="UP000275461">
    <property type="component" value="Unassembled WGS sequence"/>
</dbReference>
<reference evidence="1 2" key="1">
    <citation type="submission" date="2018-10" db="EMBL/GenBank/DDBJ databases">
        <title>Genomic Encyclopedia of Type Strains, Phase IV (KMG-IV): sequencing the most valuable type-strain genomes for metagenomic binning, comparative biology and taxonomic classification.</title>
        <authorList>
            <person name="Goeker M."/>
        </authorList>
    </citation>
    <scope>NUCLEOTIDE SEQUENCE [LARGE SCALE GENOMIC DNA]</scope>
    <source>
        <strain evidence="1 2">DSM 12769</strain>
    </source>
</reference>
<accession>A0A498C7W7</accession>
<evidence type="ECO:0000313" key="1">
    <source>
        <dbReference type="EMBL" id="RLK51503.1"/>
    </source>
</evidence>
<keyword evidence="2" id="KW-1185">Reference proteome</keyword>
<sequence>MDERLQLHPVENIPRLRRLIASVLGSSTTESLGPYPQLEHACLHLHRSGTVAAVVQRQVQDPDFLAEHGTYYSRWAYAVPRFCTRIHFFSAKPKSADVLEAIDGWAEAGEDVYLGFITLRPVANSPVAASFMRKPSSGWGQFIRTYDRYPVNLSGRQFHVDATPFMQQDNAVGACAQASIWMALRTLRWKEGRSAFNPADITSAATRFMVSGRTLPNRDGLRIEQITEAIRTAGYSPHVIYLRKPGANGKEAWEPGEYAKVCRTLYPYIESGIPVILALLHPSGGHAVVAIGHGWSRQDPAQGRRPQPVREKLAGAALLDASQWAHPYYIHNDNTGPYLELTRGPGSGYTLANAFCAIPLLSSDILVDADEARTATISLLNDVMNIEKVRKMIDLPSRLVTRTLLLARTKVREQALASNLNPAVKRYYRTKWLPSHIWSLELHPAHDYGNSPTIGLSPIGEVLLDPSADPSEGHFLTIRINGAILKNHPETTDLIIDRNAFDGSITLALHKAA</sequence>
<proteinExistence type="predicted"/>
<dbReference type="EMBL" id="RCDA01000001">
    <property type="protein sequence ID" value="RLK51503.1"/>
    <property type="molecule type" value="Genomic_DNA"/>
</dbReference>
<gene>
    <name evidence="1" type="ORF">DFR31_1445</name>
</gene>
<evidence type="ECO:0000313" key="2">
    <source>
        <dbReference type="Proteomes" id="UP000275461"/>
    </source>
</evidence>
<comment type="caution">
    <text evidence="1">The sequence shown here is derived from an EMBL/GenBank/DDBJ whole genome shotgun (WGS) entry which is preliminary data.</text>
</comment>
<dbReference type="AlphaFoldDB" id="A0A498C7W7"/>
<name>A0A498C7W7_9GAMM</name>
<organism evidence="1 2">
    <name type="scientific">Alkalispirillum mobile</name>
    <dbReference type="NCBI Taxonomy" id="85925"/>
    <lineage>
        <taxon>Bacteria</taxon>
        <taxon>Pseudomonadati</taxon>
        <taxon>Pseudomonadota</taxon>
        <taxon>Gammaproteobacteria</taxon>
        <taxon>Chromatiales</taxon>
        <taxon>Ectothiorhodospiraceae</taxon>
        <taxon>Alkalispirillum</taxon>
    </lineage>
</organism>
<protein>
    <submittedName>
        <fullName evidence="1">Uncharacterized protein</fullName>
    </submittedName>
</protein>
<dbReference type="RefSeq" id="WP_147436951.1">
    <property type="nucleotide sequence ID" value="NZ_RCDA01000001.1"/>
</dbReference>
<dbReference type="OrthoDB" id="6782387at2"/>